<evidence type="ECO:0000313" key="8">
    <source>
        <dbReference type="Proteomes" id="UP000260943"/>
    </source>
</evidence>
<keyword evidence="4" id="KW-0804">Transcription</keyword>
<comment type="caution">
    <text evidence="7">The sequence shown here is derived from an EMBL/GenBank/DDBJ whole genome shotgun (WGS) entry which is preliminary data.</text>
</comment>
<keyword evidence="5" id="KW-0175">Coiled coil</keyword>
<feature type="coiled-coil region" evidence="5">
    <location>
        <begin position="81"/>
        <end position="108"/>
    </location>
</feature>
<dbReference type="InterPro" id="IPR047057">
    <property type="entry name" value="MerR_fam"/>
</dbReference>
<dbReference type="AlphaFoldDB" id="A0A3E4QUC8"/>
<dbReference type="PANTHER" id="PTHR30204">
    <property type="entry name" value="REDOX-CYCLING DRUG-SENSING TRANSCRIPTIONAL ACTIVATOR SOXR"/>
    <property type="match status" value="1"/>
</dbReference>
<evidence type="ECO:0000256" key="2">
    <source>
        <dbReference type="ARBA" id="ARBA00023015"/>
    </source>
</evidence>
<dbReference type="GO" id="GO:0003677">
    <property type="term" value="F:DNA binding"/>
    <property type="evidence" value="ECO:0007669"/>
    <property type="project" value="UniProtKB-KW"/>
</dbReference>
<keyword evidence="3" id="KW-0238">DNA-binding</keyword>
<evidence type="ECO:0000256" key="3">
    <source>
        <dbReference type="ARBA" id="ARBA00023125"/>
    </source>
</evidence>
<dbReference type="Pfam" id="PF13411">
    <property type="entry name" value="MerR_1"/>
    <property type="match status" value="1"/>
</dbReference>
<dbReference type="EMBL" id="QSRJ01000005">
    <property type="protein sequence ID" value="RGL10404.1"/>
    <property type="molecule type" value="Genomic_DNA"/>
</dbReference>
<keyword evidence="1" id="KW-0678">Repressor</keyword>
<dbReference type="GO" id="GO:0003700">
    <property type="term" value="F:DNA-binding transcription factor activity"/>
    <property type="evidence" value="ECO:0007669"/>
    <property type="project" value="InterPro"/>
</dbReference>
<protein>
    <submittedName>
        <fullName evidence="7">MerR family transcriptional regulator</fullName>
    </submittedName>
</protein>
<keyword evidence="2" id="KW-0805">Transcription regulation</keyword>
<evidence type="ECO:0000256" key="1">
    <source>
        <dbReference type="ARBA" id="ARBA00022491"/>
    </source>
</evidence>
<dbReference type="PROSITE" id="PS50937">
    <property type="entry name" value="HTH_MERR_2"/>
    <property type="match status" value="1"/>
</dbReference>
<accession>A0A3E4QUC8</accession>
<feature type="domain" description="HTH merR-type" evidence="6">
    <location>
        <begin position="5"/>
        <end position="74"/>
    </location>
</feature>
<reference evidence="7 8" key="1">
    <citation type="submission" date="2018-08" db="EMBL/GenBank/DDBJ databases">
        <title>A genome reference for cultivated species of the human gut microbiota.</title>
        <authorList>
            <person name="Zou Y."/>
            <person name="Xue W."/>
            <person name="Luo G."/>
        </authorList>
    </citation>
    <scope>NUCLEOTIDE SEQUENCE [LARGE SCALE GENOMIC DNA]</scope>
    <source>
        <strain evidence="7 8">TF08-14</strain>
    </source>
</reference>
<evidence type="ECO:0000313" key="7">
    <source>
        <dbReference type="EMBL" id="RGL10404.1"/>
    </source>
</evidence>
<dbReference type="InterPro" id="IPR009061">
    <property type="entry name" value="DNA-bd_dom_put_sf"/>
</dbReference>
<evidence type="ECO:0000256" key="4">
    <source>
        <dbReference type="ARBA" id="ARBA00023163"/>
    </source>
</evidence>
<gene>
    <name evidence="7" type="ORF">DXC81_05050</name>
</gene>
<dbReference type="Gene3D" id="1.10.1660.10">
    <property type="match status" value="1"/>
</dbReference>
<name>A0A3E4QUC8_9ACTN</name>
<dbReference type="Proteomes" id="UP000260943">
    <property type="component" value="Unassembled WGS sequence"/>
</dbReference>
<organism evidence="7 8">
    <name type="scientific">Collinsella tanakaei</name>
    <dbReference type="NCBI Taxonomy" id="626935"/>
    <lineage>
        <taxon>Bacteria</taxon>
        <taxon>Bacillati</taxon>
        <taxon>Actinomycetota</taxon>
        <taxon>Coriobacteriia</taxon>
        <taxon>Coriobacteriales</taxon>
        <taxon>Coriobacteriaceae</taxon>
        <taxon>Collinsella</taxon>
    </lineage>
</organism>
<sequence>MKGNAYSISEMAAMFGLTRQTLIYYDRIGLFAPAHVNEEGYRLYEPTQIPFLRLICLMRDLGLELKEIKEVLRRPDPDSLVSCLANQVERLDGEIDRLRAKRDGAHERLCFYEEVLYWKERLGVPHLRHYPDRYVVFEQFDDGAIDRRVLHTTLMRLLARMRDEGGASPFRGWGAMLRYDELEGDDPLAGAGTVVILPAGVDLSAFSGVRLLPEGIYLCCSRWGMPYDPQGAREFIGHAKSHGLRVLDDVCDLCLMDTVSYNEEHRVDFCCLQAPVAL</sequence>
<dbReference type="SMART" id="SM00422">
    <property type="entry name" value="HTH_MERR"/>
    <property type="match status" value="1"/>
</dbReference>
<dbReference type="PANTHER" id="PTHR30204:SF69">
    <property type="entry name" value="MERR-FAMILY TRANSCRIPTIONAL REGULATOR"/>
    <property type="match status" value="1"/>
</dbReference>
<evidence type="ECO:0000259" key="6">
    <source>
        <dbReference type="PROSITE" id="PS50937"/>
    </source>
</evidence>
<dbReference type="SUPFAM" id="SSF46955">
    <property type="entry name" value="Putative DNA-binding domain"/>
    <property type="match status" value="1"/>
</dbReference>
<dbReference type="InterPro" id="IPR000551">
    <property type="entry name" value="MerR-type_HTH_dom"/>
</dbReference>
<proteinExistence type="predicted"/>
<evidence type="ECO:0000256" key="5">
    <source>
        <dbReference type="SAM" id="Coils"/>
    </source>
</evidence>
<dbReference type="RefSeq" id="WP_117679471.1">
    <property type="nucleotide sequence ID" value="NZ_QSRJ01000005.1"/>
</dbReference>